<evidence type="ECO:0000256" key="2">
    <source>
        <dbReference type="SAM" id="MobiDB-lite"/>
    </source>
</evidence>
<dbReference type="GO" id="GO:0051087">
    <property type="term" value="F:protein-folding chaperone binding"/>
    <property type="evidence" value="ECO:0007669"/>
    <property type="project" value="TreeGrafter"/>
</dbReference>
<dbReference type="PANTHER" id="PTHR43948">
    <property type="entry name" value="DNAJ HOMOLOG SUBFAMILY B"/>
    <property type="match status" value="1"/>
</dbReference>
<dbReference type="GO" id="GO:0044183">
    <property type="term" value="F:protein folding chaperone"/>
    <property type="evidence" value="ECO:0007669"/>
    <property type="project" value="TreeGrafter"/>
</dbReference>
<dbReference type="CDD" id="cd06257">
    <property type="entry name" value="DnaJ"/>
    <property type="match status" value="1"/>
</dbReference>
<gene>
    <name evidence="5" type="ORF">D1639_01675</name>
</gene>
<feature type="coiled-coil region" evidence="1">
    <location>
        <begin position="162"/>
        <end position="189"/>
    </location>
</feature>
<dbReference type="SUPFAM" id="SSF46565">
    <property type="entry name" value="Chaperone J-domain"/>
    <property type="match status" value="1"/>
</dbReference>
<comment type="caution">
    <text evidence="5">The sequence shown here is derived from an EMBL/GenBank/DDBJ whole genome shotgun (WGS) entry which is preliminary data.</text>
</comment>
<keyword evidence="3" id="KW-0812">Transmembrane</keyword>
<feature type="transmembrane region" description="Helical" evidence="3">
    <location>
        <begin position="121"/>
        <end position="138"/>
    </location>
</feature>
<dbReference type="PRINTS" id="PR00625">
    <property type="entry name" value="JDOMAIN"/>
</dbReference>
<feature type="transmembrane region" description="Helical" evidence="3">
    <location>
        <begin position="144"/>
        <end position="163"/>
    </location>
</feature>
<keyword evidence="3" id="KW-1133">Transmembrane helix</keyword>
<dbReference type="InterPro" id="IPR036869">
    <property type="entry name" value="J_dom_sf"/>
</dbReference>
<evidence type="ECO:0000256" key="1">
    <source>
        <dbReference type="SAM" id="Coils"/>
    </source>
</evidence>
<organism evidence="5">
    <name type="scientific">Muribaculaceae bacterium Z82</name>
    <dbReference type="NCBI Taxonomy" id="2304548"/>
    <lineage>
        <taxon>Bacteria</taxon>
        <taxon>Pseudomonadati</taxon>
        <taxon>Bacteroidota</taxon>
        <taxon>Bacteroidia</taxon>
        <taxon>Bacteroidales</taxon>
        <taxon>Muribaculaceae</taxon>
    </lineage>
</organism>
<dbReference type="PANTHER" id="PTHR43948:SF14">
    <property type="entry name" value="PROTEIN DNAJ, PUTATIVE-RELATED"/>
    <property type="match status" value="1"/>
</dbReference>
<keyword evidence="1" id="KW-0175">Coiled coil</keyword>
<evidence type="ECO:0000256" key="3">
    <source>
        <dbReference type="SAM" id="Phobius"/>
    </source>
</evidence>
<feature type="domain" description="J" evidence="4">
    <location>
        <begin position="5"/>
        <end position="72"/>
    </location>
</feature>
<feature type="compositionally biased region" description="Polar residues" evidence="2">
    <location>
        <begin position="64"/>
        <end position="78"/>
    </location>
</feature>
<dbReference type="GO" id="GO:0051082">
    <property type="term" value="F:unfolded protein binding"/>
    <property type="evidence" value="ECO:0007669"/>
    <property type="project" value="TreeGrafter"/>
</dbReference>
<dbReference type="SMART" id="SM00271">
    <property type="entry name" value="DnaJ"/>
    <property type="match status" value="1"/>
</dbReference>
<dbReference type="Pfam" id="PF00226">
    <property type="entry name" value="DnaJ"/>
    <property type="match status" value="1"/>
</dbReference>
<dbReference type="Gene3D" id="1.10.287.110">
    <property type="entry name" value="DnaJ domain"/>
    <property type="match status" value="1"/>
</dbReference>
<evidence type="ECO:0000313" key="5">
    <source>
        <dbReference type="EMBL" id="NBI33766.1"/>
    </source>
</evidence>
<protein>
    <submittedName>
        <fullName evidence="5">J domain-containing protein</fullName>
    </submittedName>
</protein>
<dbReference type="PROSITE" id="PS50076">
    <property type="entry name" value="DNAJ_2"/>
    <property type="match status" value="1"/>
</dbReference>
<name>A0A7C9NUW2_9BACT</name>
<dbReference type="GO" id="GO:0005737">
    <property type="term" value="C:cytoplasm"/>
    <property type="evidence" value="ECO:0007669"/>
    <property type="project" value="TreeGrafter"/>
</dbReference>
<reference evidence="5" key="1">
    <citation type="submission" date="2018-08" db="EMBL/GenBank/DDBJ databases">
        <title>Murine metabolic-syndrome-specific gut microbial biobank.</title>
        <authorList>
            <person name="Liu C."/>
        </authorList>
    </citation>
    <scope>NUCLEOTIDE SEQUENCE [LARGE SCALE GENOMIC DNA]</scope>
    <source>
        <strain evidence="5">Z82</strain>
    </source>
</reference>
<keyword evidence="3" id="KW-0472">Membrane</keyword>
<proteinExistence type="predicted"/>
<feature type="region of interest" description="Disordered" evidence="2">
    <location>
        <begin position="64"/>
        <end position="90"/>
    </location>
</feature>
<dbReference type="InterPro" id="IPR001623">
    <property type="entry name" value="DnaJ_domain"/>
</dbReference>
<dbReference type="EMBL" id="QWKH01000006">
    <property type="protein sequence ID" value="NBI33766.1"/>
    <property type="molecule type" value="Genomic_DNA"/>
</dbReference>
<sequence length="194" mass="21446">MNRIEALRLLGLDEDATDQDIKIAYKETVQILHPDRFASNKKLQERATEQFKNLQEAYEYLTSSAARKSRRGGTSSMSDDPASRRASARYQHQQAEARLAGIQAARTQLVKQRDALLDERRNALIMMVVGGIVAFVAIRRPGAFKAIGGIASAAAIWGVVSLLSSQRNINTLNDHIAELRAEEKAILDELDGAE</sequence>
<dbReference type="AlphaFoldDB" id="A0A7C9NUW2"/>
<evidence type="ECO:0000259" key="4">
    <source>
        <dbReference type="PROSITE" id="PS50076"/>
    </source>
</evidence>
<accession>A0A7C9NUW2</accession>